<dbReference type="AlphaFoldDB" id="A0A815KPS0"/>
<feature type="region of interest" description="Disordered" evidence="2">
    <location>
        <begin position="312"/>
        <end position="332"/>
    </location>
</feature>
<dbReference type="InterPro" id="IPR039977">
    <property type="entry name" value="Suv4-20/Set9"/>
</dbReference>
<comment type="caution">
    <text evidence="4">The sequence shown here is derived from an EMBL/GenBank/DDBJ whole genome shotgun (WGS) entry which is preliminary data.</text>
</comment>
<evidence type="ECO:0000259" key="3">
    <source>
        <dbReference type="PROSITE" id="PS50280"/>
    </source>
</evidence>
<dbReference type="FunFam" id="2.170.270.10:FF:000006">
    <property type="entry name" value="Histone-lysine N-methyltransferase"/>
    <property type="match status" value="1"/>
</dbReference>
<dbReference type="PROSITE" id="PS50280">
    <property type="entry name" value="SET"/>
    <property type="match status" value="1"/>
</dbReference>
<dbReference type="Proteomes" id="UP000663829">
    <property type="component" value="Unassembled WGS sequence"/>
</dbReference>
<dbReference type="GO" id="GO:0005634">
    <property type="term" value="C:nucleus"/>
    <property type="evidence" value="ECO:0007669"/>
    <property type="project" value="TreeGrafter"/>
</dbReference>
<dbReference type="PANTHER" id="PTHR12977:SF4">
    <property type="entry name" value="HISTONE-LYSINE N-METHYLTRANSFERASE KMT5B"/>
    <property type="match status" value="1"/>
</dbReference>
<dbReference type="EC" id="2.1.1.362" evidence="1"/>
<protein>
    <recommendedName>
        <fullName evidence="1">[histone H4]-N-methyl-L-lysine(20) N-methyltransferase</fullName>
        <ecNumber evidence="1">2.1.1.362</ecNumber>
    </recommendedName>
</protein>
<reference evidence="4" key="1">
    <citation type="submission" date="2021-02" db="EMBL/GenBank/DDBJ databases">
        <authorList>
            <person name="Nowell W R."/>
        </authorList>
    </citation>
    <scope>NUCLEOTIDE SEQUENCE</scope>
</reference>
<dbReference type="Pfam" id="PF00856">
    <property type="entry name" value="SET"/>
    <property type="match status" value="1"/>
</dbReference>
<feature type="domain" description="SET" evidence="3">
    <location>
        <begin position="15"/>
        <end position="131"/>
    </location>
</feature>
<dbReference type="InterPro" id="IPR046341">
    <property type="entry name" value="SET_dom_sf"/>
</dbReference>
<name>A0A815KPS0_9BILA</name>
<gene>
    <name evidence="4" type="ORF">GPM918_LOCUS33145</name>
    <name evidence="5" type="ORF">SRO942_LOCUS33823</name>
</gene>
<feature type="region of interest" description="Disordered" evidence="2">
    <location>
        <begin position="200"/>
        <end position="289"/>
    </location>
</feature>
<dbReference type="InterPro" id="IPR001214">
    <property type="entry name" value="SET_dom"/>
</dbReference>
<dbReference type="InterPro" id="IPR025790">
    <property type="entry name" value="Suv4-20_animal"/>
</dbReference>
<feature type="compositionally biased region" description="Low complexity" evidence="2">
    <location>
        <begin position="279"/>
        <end position="289"/>
    </location>
</feature>
<dbReference type="OrthoDB" id="6627536at2759"/>
<evidence type="ECO:0000313" key="4">
    <source>
        <dbReference type="EMBL" id="CAF1398443.1"/>
    </source>
</evidence>
<dbReference type="EMBL" id="CAJNOQ010017393">
    <property type="protein sequence ID" value="CAF1398443.1"/>
    <property type="molecule type" value="Genomic_DNA"/>
</dbReference>
<dbReference type="PANTHER" id="PTHR12977">
    <property type="entry name" value="SUPPRESSOR OF VARIEGATION 4-20-RELATED"/>
    <property type="match status" value="1"/>
</dbReference>
<dbReference type="GO" id="GO:0140941">
    <property type="term" value="F:histone H4K20me methyltransferase activity"/>
    <property type="evidence" value="ECO:0007669"/>
    <property type="project" value="UniProtKB-EC"/>
</dbReference>
<feature type="compositionally biased region" description="Polar residues" evidence="2">
    <location>
        <begin position="231"/>
        <end position="243"/>
    </location>
</feature>
<dbReference type="PROSITE" id="PS51570">
    <property type="entry name" value="SAM_MT43_SUVAR420_2"/>
    <property type="match status" value="1"/>
</dbReference>
<proteinExistence type="predicted"/>
<keyword evidence="6" id="KW-1185">Reference proteome</keyword>
<sequence>MNVRFRSNRRLLPAWKKAVLRFGTHGDYDKCFDEVTANGNWLANEKIELLIGCIAELSPEEEQAFLKPGVNDFSVMYSCRKKCSQLWPGPAAYINHDCKPNCKFVATGISSAYIYVLRNIGAGEEITCFYGGDFFGDNNSHCECVTCERRCNGAFSTASRTVTTNLSTSIAQNGPLPLSASSTNQNYLLRETKHRLRKICSSDPAAASSSKESSDQDQQQSTASDSAFSDGTINSMSSSTRQIEQVELEEQSHQKLVLPSPSNEPQGQDSLSQRRTRTRSQYSSSSSISSITNIQLENDYISKNPTFGQWRVNRFSRRQSSTTTTTTTTSTDNDDCLPTLKTTTTSLFVSNEDIGAEDKDELLNDANQCCLSSRLVKRQNKLTYEQLLQQQQQPKKIPKLTIRMRSDPILLNELEKIKATRSSVTSLVIIKVDSSDTINNNNRKKRSAASNRTINKRQKLSATHIQLALKPVDECLNRKKI</sequence>
<dbReference type="Gene3D" id="2.170.270.10">
    <property type="entry name" value="SET domain"/>
    <property type="match status" value="1"/>
</dbReference>
<organism evidence="4 6">
    <name type="scientific">Didymodactylos carnosus</name>
    <dbReference type="NCBI Taxonomy" id="1234261"/>
    <lineage>
        <taxon>Eukaryota</taxon>
        <taxon>Metazoa</taxon>
        <taxon>Spiralia</taxon>
        <taxon>Gnathifera</taxon>
        <taxon>Rotifera</taxon>
        <taxon>Eurotatoria</taxon>
        <taxon>Bdelloidea</taxon>
        <taxon>Philodinida</taxon>
        <taxon>Philodinidae</taxon>
        <taxon>Didymodactylos</taxon>
    </lineage>
</organism>
<feature type="compositionally biased region" description="Low complexity" evidence="2">
    <location>
        <begin position="201"/>
        <end position="230"/>
    </location>
</feature>
<evidence type="ECO:0000313" key="6">
    <source>
        <dbReference type="Proteomes" id="UP000663829"/>
    </source>
</evidence>
<dbReference type="EMBL" id="CAJOBC010082810">
    <property type="protein sequence ID" value="CAF4292438.1"/>
    <property type="molecule type" value="Genomic_DNA"/>
</dbReference>
<evidence type="ECO:0000256" key="1">
    <source>
        <dbReference type="ARBA" id="ARBA00012188"/>
    </source>
</evidence>
<dbReference type="SUPFAM" id="SSF82199">
    <property type="entry name" value="SET domain"/>
    <property type="match status" value="1"/>
</dbReference>
<evidence type="ECO:0000313" key="5">
    <source>
        <dbReference type="EMBL" id="CAF4292438.1"/>
    </source>
</evidence>
<feature type="compositionally biased region" description="Low complexity" evidence="2">
    <location>
        <begin position="320"/>
        <end position="331"/>
    </location>
</feature>
<dbReference type="Proteomes" id="UP000681722">
    <property type="component" value="Unassembled WGS sequence"/>
</dbReference>
<accession>A0A815KPS0</accession>
<evidence type="ECO:0000256" key="2">
    <source>
        <dbReference type="SAM" id="MobiDB-lite"/>
    </source>
</evidence>
<feature type="compositionally biased region" description="Polar residues" evidence="2">
    <location>
        <begin position="260"/>
        <end position="269"/>
    </location>
</feature>
<dbReference type="SMART" id="SM00317">
    <property type="entry name" value="SET"/>
    <property type="match status" value="1"/>
</dbReference>